<dbReference type="AlphaFoldDB" id="A0A076LEH5"/>
<dbReference type="PANTHER" id="PTHR43174">
    <property type="entry name" value="UDP-N-ACETYLGLUCOSAMINE 2-EPIMERASE"/>
    <property type="match status" value="1"/>
</dbReference>
<dbReference type="NCBIfam" id="TIGR00236">
    <property type="entry name" value="wecB"/>
    <property type="match status" value="1"/>
</dbReference>
<dbReference type="EMBL" id="CP009149">
    <property type="protein sequence ID" value="AIJ05207.1"/>
    <property type="molecule type" value="Genomic_DNA"/>
</dbReference>
<dbReference type="KEGG" id="mjh:JH146_0357"/>
<dbReference type="InterPro" id="IPR003331">
    <property type="entry name" value="UDP_GlcNAc_Epimerase_2_dom"/>
</dbReference>
<dbReference type="InterPro" id="IPR029767">
    <property type="entry name" value="WecB-like"/>
</dbReference>
<dbReference type="Gene3D" id="3.40.50.2000">
    <property type="entry name" value="Glycogen Phosphorylase B"/>
    <property type="match status" value="2"/>
</dbReference>
<sequence>MKLSIILGTRPEIIKLSPIIRALEKTNEDWHIIHTNQHYSENMDKIFFEELNLPKPKYNLNIGSGTHGEQTGKMLIEIEKVLLKENPDVVIVQGDTNTVLAGALVASKLKIDIAHVEAGLRSFDKNMPEEINRVLTDHISDYLFAPTEIAKNNLLREGIEENKIFVVGNTIVDATLQNLKIAEKNENIKAFFDNIVDDDYFLLTLHRAENVDNKERLKNIIDGIFTITEIYEKYIVFPIHPRTKKRLEEFNLFDKLKSNKKIKIIEPVGYLEFLMLEKNAKLILTDSGGVQEEACILKIPCITLRDNTERPETVEVGANILVGDNKEKLIKAIEIMLNKERTWENPFGDGKSGKRIIKILIDCIKR</sequence>
<dbReference type="PANTHER" id="PTHR43174:SF1">
    <property type="entry name" value="UDP-N-ACETYLGLUCOSAMINE 2-EPIMERASE"/>
    <property type="match status" value="1"/>
</dbReference>
<dbReference type="Pfam" id="PF02350">
    <property type="entry name" value="Epimerase_2"/>
    <property type="match status" value="1"/>
</dbReference>
<dbReference type="STRING" id="1301915.JH146_0357"/>
<dbReference type="RefSeq" id="WP_048201399.1">
    <property type="nucleotide sequence ID" value="NZ_CP009149.1"/>
</dbReference>
<protein>
    <submittedName>
        <fullName evidence="2">UDP-N-acetylglucosamine 2-epimerase</fullName>
    </submittedName>
</protein>
<accession>A0A076LEH5</accession>
<proteinExistence type="predicted"/>
<gene>
    <name evidence="2" type="ORF">JH146_0357</name>
</gene>
<dbReference type="GeneID" id="24890951"/>
<dbReference type="SUPFAM" id="SSF53756">
    <property type="entry name" value="UDP-Glycosyltransferase/glycogen phosphorylase"/>
    <property type="match status" value="1"/>
</dbReference>
<dbReference type="OrthoDB" id="7018at2157"/>
<dbReference type="Proteomes" id="UP000028781">
    <property type="component" value="Chromosome"/>
</dbReference>
<name>A0A076LEH5_9EURY</name>
<feature type="domain" description="UDP-N-acetylglucosamine 2-epimerase" evidence="1">
    <location>
        <begin position="22"/>
        <end position="360"/>
    </location>
</feature>
<evidence type="ECO:0000313" key="2">
    <source>
        <dbReference type="EMBL" id="AIJ05207.1"/>
    </source>
</evidence>
<keyword evidence="3" id="KW-1185">Reference proteome</keyword>
<evidence type="ECO:0000313" key="3">
    <source>
        <dbReference type="Proteomes" id="UP000028781"/>
    </source>
</evidence>
<reference evidence="2 3" key="1">
    <citation type="journal article" date="2015" name="Int. J. Syst. Evol. Microbiol.">
        <title>M ethanocaldococcus bathoardescens sp. nov., a hyperthermophilic methanogen isolated from a volcanically active deep-sea hydrothermal vent.</title>
        <authorList>
            <person name="Stewart L.C."/>
            <person name="Jung J.H."/>
            <person name="Kim Y.T."/>
            <person name="Kwon S.W."/>
            <person name="Park C.S."/>
            <person name="Holden J.F."/>
        </authorList>
    </citation>
    <scope>NUCLEOTIDE SEQUENCE [LARGE SCALE GENOMIC DNA]</scope>
    <source>
        <strain evidence="2 3">JH146</strain>
    </source>
</reference>
<dbReference type="HOGENOM" id="CLU_041674_0_1_2"/>
<organism evidence="2 3">
    <name type="scientific">Methanocaldococcus bathoardescens</name>
    <dbReference type="NCBI Taxonomy" id="1301915"/>
    <lineage>
        <taxon>Archaea</taxon>
        <taxon>Methanobacteriati</taxon>
        <taxon>Methanobacteriota</taxon>
        <taxon>Methanomada group</taxon>
        <taxon>Methanococci</taxon>
        <taxon>Methanococcales</taxon>
        <taxon>Methanocaldococcaceae</taxon>
        <taxon>Methanocaldococcus</taxon>
    </lineage>
</organism>
<evidence type="ECO:0000259" key="1">
    <source>
        <dbReference type="Pfam" id="PF02350"/>
    </source>
</evidence>
<dbReference type="CDD" id="cd03786">
    <property type="entry name" value="GTB_UDP-GlcNAc_2-Epimerase"/>
    <property type="match status" value="1"/>
</dbReference>